<protein>
    <submittedName>
        <fullName evidence="2">Uncharacterized protein</fullName>
    </submittedName>
</protein>
<accession>A0A445N2W6</accession>
<evidence type="ECO:0000256" key="1">
    <source>
        <dbReference type="SAM" id="Phobius"/>
    </source>
</evidence>
<dbReference type="AlphaFoldDB" id="A0A445N2W6"/>
<organism evidence="2">
    <name type="scientific">uncultured Desulfobacterium sp</name>
    <dbReference type="NCBI Taxonomy" id="201089"/>
    <lineage>
        <taxon>Bacteria</taxon>
        <taxon>Pseudomonadati</taxon>
        <taxon>Thermodesulfobacteriota</taxon>
        <taxon>Desulfobacteria</taxon>
        <taxon>Desulfobacterales</taxon>
        <taxon>Desulfobacteriaceae</taxon>
        <taxon>Desulfobacterium</taxon>
        <taxon>environmental samples</taxon>
    </lineage>
</organism>
<feature type="transmembrane region" description="Helical" evidence="1">
    <location>
        <begin position="20"/>
        <end position="40"/>
    </location>
</feature>
<dbReference type="EMBL" id="OJIN01000225">
    <property type="protein sequence ID" value="SPD76033.1"/>
    <property type="molecule type" value="Genomic_DNA"/>
</dbReference>
<proteinExistence type="predicted"/>
<keyword evidence="1" id="KW-0472">Membrane</keyword>
<evidence type="ECO:0000313" key="2">
    <source>
        <dbReference type="EMBL" id="SPD76033.1"/>
    </source>
</evidence>
<gene>
    <name evidence="2" type="ORF">PITCH_A80028</name>
</gene>
<keyword evidence="1" id="KW-0812">Transmembrane</keyword>
<name>A0A445N2W6_9BACT</name>
<sequence length="60" mass="7147">MEYFNISMVRPQHNKLYPAYHLNITAYIEIAAVAWFVLVFPQDQDGEYYGDRNKKYTLSL</sequence>
<reference evidence="2" key="1">
    <citation type="submission" date="2018-01" db="EMBL/GenBank/DDBJ databases">
        <authorList>
            <person name="Regsiter A."/>
            <person name="William W."/>
        </authorList>
    </citation>
    <scope>NUCLEOTIDE SEQUENCE</scope>
    <source>
        <strain evidence="2">TRIP AH-1</strain>
    </source>
</reference>
<keyword evidence="1" id="KW-1133">Transmembrane helix</keyword>